<dbReference type="EnsemblPlants" id="KEH21501">
    <property type="protein sequence ID" value="KEH21501"/>
    <property type="gene ID" value="MTR_7g407060"/>
</dbReference>
<proteinExistence type="predicted"/>
<dbReference type="EMBL" id="CM001223">
    <property type="protein sequence ID" value="KEH21501.1"/>
    <property type="molecule type" value="Genomic_DNA"/>
</dbReference>
<name>A0A072TWE1_MEDTR</name>
<protein>
    <submittedName>
        <fullName evidence="1 2">Uncharacterized protein</fullName>
    </submittedName>
</protein>
<gene>
    <name evidence="1" type="ordered locus">MTR_7g407060</name>
</gene>
<keyword evidence="3" id="KW-1185">Reference proteome</keyword>
<accession>A0A072TWE1</accession>
<evidence type="ECO:0000313" key="2">
    <source>
        <dbReference type="EnsemblPlants" id="KEH21501"/>
    </source>
</evidence>
<evidence type="ECO:0000313" key="3">
    <source>
        <dbReference type="Proteomes" id="UP000002051"/>
    </source>
</evidence>
<sequence>MDLCNPLTFSIPSFSMALPHKQLEIVSSISSLTTKKSRALYLYQECSCVSKEQLSDALLYCQHIKSLFDQLSNDGSLVSNEWVKRKETWFSTEKHLGKQAKDTSWPSHKRKAHEVRCRGALDIKECCLMHKDTWFHAWGARDGASIANFAVFRPLFYRSSVLKCLGT</sequence>
<reference evidence="2" key="3">
    <citation type="submission" date="2015-04" db="UniProtKB">
        <authorList>
            <consortium name="EnsemblPlants"/>
        </authorList>
    </citation>
    <scope>IDENTIFICATION</scope>
    <source>
        <strain evidence="2">cv. Jemalong A17</strain>
    </source>
</reference>
<organism evidence="1 3">
    <name type="scientific">Medicago truncatula</name>
    <name type="common">Barrel medic</name>
    <name type="synonym">Medicago tribuloides</name>
    <dbReference type="NCBI Taxonomy" id="3880"/>
    <lineage>
        <taxon>Eukaryota</taxon>
        <taxon>Viridiplantae</taxon>
        <taxon>Streptophyta</taxon>
        <taxon>Embryophyta</taxon>
        <taxon>Tracheophyta</taxon>
        <taxon>Spermatophyta</taxon>
        <taxon>Magnoliopsida</taxon>
        <taxon>eudicotyledons</taxon>
        <taxon>Gunneridae</taxon>
        <taxon>Pentapetalae</taxon>
        <taxon>rosids</taxon>
        <taxon>fabids</taxon>
        <taxon>Fabales</taxon>
        <taxon>Fabaceae</taxon>
        <taxon>Papilionoideae</taxon>
        <taxon>50 kb inversion clade</taxon>
        <taxon>NPAAA clade</taxon>
        <taxon>Hologalegina</taxon>
        <taxon>IRL clade</taxon>
        <taxon>Trifolieae</taxon>
        <taxon>Medicago</taxon>
    </lineage>
</organism>
<dbReference type="AlphaFoldDB" id="A0A072TWE1"/>
<dbReference type="Proteomes" id="UP000002051">
    <property type="component" value="Unassembled WGS sequence"/>
</dbReference>
<dbReference type="HOGENOM" id="CLU_1596969_0_0_1"/>
<evidence type="ECO:0000313" key="1">
    <source>
        <dbReference type="EMBL" id="KEH21501.1"/>
    </source>
</evidence>
<reference evidence="1 3" key="1">
    <citation type="journal article" date="2011" name="Nature">
        <title>The Medicago genome provides insight into the evolution of rhizobial symbioses.</title>
        <authorList>
            <person name="Young N.D."/>
            <person name="Debelle F."/>
            <person name="Oldroyd G.E."/>
            <person name="Geurts R."/>
            <person name="Cannon S.B."/>
            <person name="Udvardi M.K."/>
            <person name="Benedito V.A."/>
            <person name="Mayer K.F."/>
            <person name="Gouzy J."/>
            <person name="Schoof H."/>
            <person name="Van de Peer Y."/>
            <person name="Proost S."/>
            <person name="Cook D.R."/>
            <person name="Meyers B.C."/>
            <person name="Spannagl M."/>
            <person name="Cheung F."/>
            <person name="De Mita S."/>
            <person name="Krishnakumar V."/>
            <person name="Gundlach H."/>
            <person name="Zhou S."/>
            <person name="Mudge J."/>
            <person name="Bharti A.K."/>
            <person name="Murray J.D."/>
            <person name="Naoumkina M.A."/>
            <person name="Rosen B."/>
            <person name="Silverstein K.A."/>
            <person name="Tang H."/>
            <person name="Rombauts S."/>
            <person name="Zhao P.X."/>
            <person name="Zhou P."/>
            <person name="Barbe V."/>
            <person name="Bardou P."/>
            <person name="Bechner M."/>
            <person name="Bellec A."/>
            <person name="Berger A."/>
            <person name="Berges H."/>
            <person name="Bidwell S."/>
            <person name="Bisseling T."/>
            <person name="Choisne N."/>
            <person name="Couloux A."/>
            <person name="Denny R."/>
            <person name="Deshpande S."/>
            <person name="Dai X."/>
            <person name="Doyle J.J."/>
            <person name="Dudez A.M."/>
            <person name="Farmer A.D."/>
            <person name="Fouteau S."/>
            <person name="Franken C."/>
            <person name="Gibelin C."/>
            <person name="Gish J."/>
            <person name="Goldstein S."/>
            <person name="Gonzalez A.J."/>
            <person name="Green P.J."/>
            <person name="Hallab A."/>
            <person name="Hartog M."/>
            <person name="Hua A."/>
            <person name="Humphray S.J."/>
            <person name="Jeong D.H."/>
            <person name="Jing Y."/>
            <person name="Jocker A."/>
            <person name="Kenton S.M."/>
            <person name="Kim D.J."/>
            <person name="Klee K."/>
            <person name="Lai H."/>
            <person name="Lang C."/>
            <person name="Lin S."/>
            <person name="Macmil S.L."/>
            <person name="Magdelenat G."/>
            <person name="Matthews L."/>
            <person name="McCorrison J."/>
            <person name="Monaghan E.L."/>
            <person name="Mun J.H."/>
            <person name="Najar F.Z."/>
            <person name="Nicholson C."/>
            <person name="Noirot C."/>
            <person name="O'Bleness M."/>
            <person name="Paule C.R."/>
            <person name="Poulain J."/>
            <person name="Prion F."/>
            <person name="Qin B."/>
            <person name="Qu C."/>
            <person name="Retzel E.F."/>
            <person name="Riddle C."/>
            <person name="Sallet E."/>
            <person name="Samain S."/>
            <person name="Samson N."/>
            <person name="Sanders I."/>
            <person name="Saurat O."/>
            <person name="Scarpelli C."/>
            <person name="Schiex T."/>
            <person name="Segurens B."/>
            <person name="Severin A.J."/>
            <person name="Sherrier D.J."/>
            <person name="Shi R."/>
            <person name="Sims S."/>
            <person name="Singer S.R."/>
            <person name="Sinharoy S."/>
            <person name="Sterck L."/>
            <person name="Viollet A."/>
            <person name="Wang B.B."/>
            <person name="Wang K."/>
            <person name="Wang M."/>
            <person name="Wang X."/>
            <person name="Warfsmann J."/>
            <person name="Weissenbach J."/>
            <person name="White D.D."/>
            <person name="White J.D."/>
            <person name="Wiley G.B."/>
            <person name="Wincker P."/>
            <person name="Xing Y."/>
            <person name="Yang L."/>
            <person name="Yao Z."/>
            <person name="Ying F."/>
            <person name="Zhai J."/>
            <person name="Zhou L."/>
            <person name="Zuber A."/>
            <person name="Denarie J."/>
            <person name="Dixon R.A."/>
            <person name="May G.D."/>
            <person name="Schwartz D.C."/>
            <person name="Rogers J."/>
            <person name="Quetier F."/>
            <person name="Town C.D."/>
            <person name="Roe B.A."/>
        </authorList>
    </citation>
    <scope>NUCLEOTIDE SEQUENCE [LARGE SCALE GENOMIC DNA]</scope>
    <source>
        <strain evidence="1">A17</strain>
        <strain evidence="2 3">cv. Jemalong A17</strain>
    </source>
</reference>
<reference evidence="1 3" key="2">
    <citation type="journal article" date="2014" name="BMC Genomics">
        <title>An improved genome release (version Mt4.0) for the model legume Medicago truncatula.</title>
        <authorList>
            <person name="Tang H."/>
            <person name="Krishnakumar V."/>
            <person name="Bidwell S."/>
            <person name="Rosen B."/>
            <person name="Chan A."/>
            <person name="Zhou S."/>
            <person name="Gentzbittel L."/>
            <person name="Childs K.L."/>
            <person name="Yandell M."/>
            <person name="Gundlach H."/>
            <person name="Mayer K.F."/>
            <person name="Schwartz D.C."/>
            <person name="Town C.D."/>
        </authorList>
    </citation>
    <scope>GENOME REANNOTATION</scope>
    <source>
        <strain evidence="1">A17</strain>
        <strain evidence="2 3">cv. Jemalong A17</strain>
    </source>
</reference>